<gene>
    <name evidence="2" type="ORF">D7U36_00620</name>
    <name evidence="3" type="ORF">PROPAUS_0793</name>
</gene>
<accession>A0A383S5P2</accession>
<dbReference type="RefSeq" id="WP_119161253.1">
    <property type="nucleotide sequence ID" value="NZ_LR134442.1"/>
</dbReference>
<feature type="transmembrane region" description="Helical" evidence="1">
    <location>
        <begin position="12"/>
        <end position="34"/>
    </location>
</feature>
<dbReference type="EMBL" id="UNQJ01000003">
    <property type="protein sequence ID" value="SYZ32882.1"/>
    <property type="molecule type" value="Genomic_DNA"/>
</dbReference>
<dbReference type="OrthoDB" id="6293727at2"/>
<evidence type="ECO:0000256" key="1">
    <source>
        <dbReference type="SAM" id="Phobius"/>
    </source>
</evidence>
<evidence type="ECO:0000313" key="5">
    <source>
        <dbReference type="Proteomes" id="UP000279336"/>
    </source>
</evidence>
<dbReference type="Pfam" id="PF14019">
    <property type="entry name" value="DUF4235"/>
    <property type="match status" value="1"/>
</dbReference>
<evidence type="ECO:0000313" key="3">
    <source>
        <dbReference type="EMBL" id="SYZ32882.1"/>
    </source>
</evidence>
<keyword evidence="4" id="KW-1185">Reference proteome</keyword>
<organism evidence="3 4">
    <name type="scientific">Propionibacterium australiense</name>
    <dbReference type="NCBI Taxonomy" id="119981"/>
    <lineage>
        <taxon>Bacteria</taxon>
        <taxon>Bacillati</taxon>
        <taxon>Actinomycetota</taxon>
        <taxon>Actinomycetes</taxon>
        <taxon>Propionibacteriales</taxon>
        <taxon>Propionibacteriaceae</taxon>
        <taxon>Propionibacterium</taxon>
    </lineage>
</organism>
<feature type="transmembrane region" description="Helical" evidence="1">
    <location>
        <begin position="54"/>
        <end position="72"/>
    </location>
</feature>
<proteinExistence type="predicted"/>
<name>A0A383S5P2_9ACTN</name>
<reference evidence="3" key="2">
    <citation type="submission" date="2018-08" db="EMBL/GenBank/DDBJ databases">
        <authorList>
            <person name="Ferrada E.E."/>
            <person name="Latorre B.A."/>
        </authorList>
    </citation>
    <scope>NUCLEOTIDE SEQUENCE [LARGE SCALE GENOMIC DNA]</scope>
    <source>
        <strain evidence="3">Propionibacterium_australiense1</strain>
    </source>
</reference>
<evidence type="ECO:0000313" key="2">
    <source>
        <dbReference type="EMBL" id="RLP12969.1"/>
    </source>
</evidence>
<dbReference type="Proteomes" id="UP000279336">
    <property type="component" value="Unassembled WGS sequence"/>
</dbReference>
<reference evidence="2 5" key="3">
    <citation type="submission" date="2018-10" db="EMBL/GenBank/DDBJ databases">
        <title>Propionibacterium australiense Genome Sequencing and Assembly.</title>
        <authorList>
            <person name="Bernier A.-M."/>
            <person name="Bernard K."/>
        </authorList>
    </citation>
    <scope>NUCLEOTIDE SEQUENCE [LARGE SCALE GENOMIC DNA]</scope>
    <source>
        <strain evidence="2 5">NML98A078</strain>
    </source>
</reference>
<dbReference type="InterPro" id="IPR025329">
    <property type="entry name" value="DUF4235"/>
</dbReference>
<reference evidence="4" key="1">
    <citation type="submission" date="2018-08" db="EMBL/GenBank/DDBJ databases">
        <authorList>
            <person name="Hornung B."/>
        </authorList>
    </citation>
    <scope>NUCLEOTIDE SEQUENCE [LARGE SCALE GENOMIC DNA]</scope>
</reference>
<dbReference type="AlphaFoldDB" id="A0A383S5P2"/>
<evidence type="ECO:0000313" key="4">
    <source>
        <dbReference type="Proteomes" id="UP000263928"/>
    </source>
</evidence>
<keyword evidence="1" id="KW-0812">Transmembrane</keyword>
<keyword evidence="1" id="KW-1133">Transmembrane helix</keyword>
<keyword evidence="1" id="KW-0472">Membrane</keyword>
<dbReference type="EMBL" id="RCIW01000001">
    <property type="protein sequence ID" value="RLP12969.1"/>
    <property type="molecule type" value="Genomic_DNA"/>
</dbReference>
<dbReference type="Proteomes" id="UP000263928">
    <property type="component" value="Unassembled WGS sequence"/>
</dbReference>
<protein>
    <submittedName>
        <fullName evidence="2">DUF4235 domain-containing protein</fullName>
    </submittedName>
</protein>
<sequence>MASRATNTQFKVVAGVLGTAAAVATQKLLIASWKKVTGEEPPDPNDPEVPLAKAAGWILASGIGMAVAQLAMERFAAAKIARITGELPDLGKRKINVTLKK</sequence>